<feature type="compositionally biased region" description="Low complexity" evidence="3">
    <location>
        <begin position="409"/>
        <end position="426"/>
    </location>
</feature>
<sequence>MDILTLLDTIKNGKFALLGCSAGPPLPLQRNGIAMPSRPELPHLGDGDGGGGDGVRMRPPPVEVDEDEVQAQPLALTMHNKPAAPSSAPVPMVTSPTGGGPPASPGKRKFTRPQADGVSQQGSVESEDEEDPATKASRLMPLNLSKSASVDYIREREKARGHSPLVRSASLPPRHLAGAAAYRYAGPSSSPGLAVSPNPGPSSPGLAVSPNPGPSSPGEAARSGAPFLRAGTLPAFLLQQMRPSVITCAPGASTHRNNGRHVSRPISVSNGLSTSHRREPSASMSSDPVVEEHFRRSLGRDYRDPAATVTAAAAGVAAGAASCRPGDPTLASNRVSVTGSVDDHFMRALGDTWLRLRSPGSGSSGDDQSPHPASPPFPFSPPPLLLLPPPAVRSESGVRAYGGQTAAVSVSPHRPSHRAPSPRVLL</sequence>
<feature type="region of interest" description="Disordered" evidence="3">
    <location>
        <begin position="356"/>
        <end position="426"/>
    </location>
</feature>
<organism evidence="4 5">
    <name type="scientific">Petromyzon marinus</name>
    <name type="common">Sea lamprey</name>
    <dbReference type="NCBI Taxonomy" id="7757"/>
    <lineage>
        <taxon>Eukaryota</taxon>
        <taxon>Metazoa</taxon>
        <taxon>Chordata</taxon>
        <taxon>Craniata</taxon>
        <taxon>Vertebrata</taxon>
        <taxon>Cyclostomata</taxon>
        <taxon>Hyperoartia</taxon>
        <taxon>Petromyzontiformes</taxon>
        <taxon>Petromyzontidae</taxon>
        <taxon>Petromyzon</taxon>
    </lineage>
</organism>
<dbReference type="InterPro" id="IPR006627">
    <property type="entry name" value="TDU_repeat"/>
</dbReference>
<evidence type="ECO:0000256" key="3">
    <source>
        <dbReference type="SAM" id="MobiDB-lite"/>
    </source>
</evidence>
<feature type="region of interest" description="Disordered" evidence="3">
    <location>
        <begin position="34"/>
        <end position="224"/>
    </location>
</feature>
<feature type="compositionally biased region" description="Low complexity" evidence="3">
    <location>
        <begin position="82"/>
        <end position="96"/>
    </location>
</feature>
<dbReference type="AlphaFoldDB" id="A0AAJ7WU37"/>
<evidence type="ECO:0000313" key="4">
    <source>
        <dbReference type="Proteomes" id="UP001318040"/>
    </source>
</evidence>
<proteinExistence type="inferred from homology"/>
<gene>
    <name evidence="5" type="primary">LOC116942420</name>
</gene>
<dbReference type="KEGG" id="pmrn:116942420"/>
<comment type="function">
    <text evidence="1">May act as a specific coactivator for the mammalian TEFs.</text>
</comment>
<feature type="region of interest" description="Disordered" evidence="3">
    <location>
        <begin position="252"/>
        <end position="292"/>
    </location>
</feature>
<evidence type="ECO:0000256" key="1">
    <source>
        <dbReference type="ARBA" id="ARBA00002229"/>
    </source>
</evidence>
<dbReference type="SMART" id="SM00711">
    <property type="entry name" value="TDU"/>
    <property type="match status" value="2"/>
</dbReference>
<dbReference type="RefSeq" id="XP_032810216.1">
    <property type="nucleotide sequence ID" value="XM_032954325.1"/>
</dbReference>
<name>A0AAJ7WU37_PETMA</name>
<feature type="compositionally biased region" description="Pro residues" evidence="3">
    <location>
        <begin position="372"/>
        <end position="391"/>
    </location>
</feature>
<protein>
    <submittedName>
        <fullName evidence="5">Transcription cofactor vestigial-like protein 4 isoform X1</fullName>
    </submittedName>
</protein>
<dbReference type="GO" id="GO:0001223">
    <property type="term" value="F:transcription coactivator binding"/>
    <property type="evidence" value="ECO:0007669"/>
    <property type="project" value="TreeGrafter"/>
</dbReference>
<comment type="similarity">
    <text evidence="2">Belongs to the vestigial family.</text>
</comment>
<dbReference type="PANTHER" id="PTHR17604">
    <property type="entry name" value="TRANSCRIPTION COFACTOR VESTIGIAL-LIKE PROTEIN 4"/>
    <property type="match status" value="1"/>
</dbReference>
<dbReference type="GO" id="GO:0045892">
    <property type="term" value="P:negative regulation of DNA-templated transcription"/>
    <property type="evidence" value="ECO:0007669"/>
    <property type="project" value="TreeGrafter"/>
</dbReference>
<dbReference type="InterPro" id="IPR028184">
    <property type="entry name" value="VGLL4"/>
</dbReference>
<dbReference type="PANTHER" id="PTHR17604:SF7">
    <property type="entry name" value="TONDU-DOMAIN-CONTAINING GROWTH INHIBITOR, ISOFORM A"/>
    <property type="match status" value="1"/>
</dbReference>
<evidence type="ECO:0000313" key="5">
    <source>
        <dbReference type="RefSeq" id="XP_032810216.1"/>
    </source>
</evidence>
<reference evidence="5" key="1">
    <citation type="submission" date="2025-08" db="UniProtKB">
        <authorList>
            <consortium name="RefSeq"/>
        </authorList>
    </citation>
    <scope>IDENTIFICATION</scope>
    <source>
        <tissue evidence="5">Sperm</tissue>
    </source>
</reference>
<keyword evidence="4" id="KW-1185">Reference proteome</keyword>
<evidence type="ECO:0000256" key="2">
    <source>
        <dbReference type="ARBA" id="ARBA00025784"/>
    </source>
</evidence>
<dbReference type="Proteomes" id="UP001318040">
    <property type="component" value="Chromosome 14"/>
</dbReference>
<accession>A0AAJ7WU37</accession>
<dbReference type="Pfam" id="PF15245">
    <property type="entry name" value="VGLL4"/>
    <property type="match status" value="1"/>
</dbReference>
<feature type="compositionally biased region" description="Low complexity" evidence="3">
    <location>
        <begin position="358"/>
        <end position="367"/>
    </location>
</feature>